<dbReference type="Gene3D" id="1.10.1740.10">
    <property type="match status" value="1"/>
</dbReference>
<evidence type="ECO:0000259" key="6">
    <source>
        <dbReference type="Pfam" id="PF08281"/>
    </source>
</evidence>
<dbReference type="InterPro" id="IPR013249">
    <property type="entry name" value="RNA_pol_sigma70_r4_t2"/>
</dbReference>
<dbReference type="AlphaFoldDB" id="A0A7C9LGD9"/>
<keyword evidence="2" id="KW-0805">Transcription regulation</keyword>
<dbReference type="EMBL" id="WOXT01000001">
    <property type="protein sequence ID" value="MUV13901.1"/>
    <property type="molecule type" value="Genomic_DNA"/>
</dbReference>
<evidence type="ECO:0000313" key="8">
    <source>
        <dbReference type="Proteomes" id="UP000479692"/>
    </source>
</evidence>
<dbReference type="GO" id="GO:0016987">
    <property type="term" value="F:sigma factor activity"/>
    <property type="evidence" value="ECO:0007669"/>
    <property type="project" value="UniProtKB-KW"/>
</dbReference>
<dbReference type="InterPro" id="IPR013325">
    <property type="entry name" value="RNA_pol_sigma_r2"/>
</dbReference>
<evidence type="ECO:0000256" key="3">
    <source>
        <dbReference type="ARBA" id="ARBA00023082"/>
    </source>
</evidence>
<dbReference type="SUPFAM" id="SSF88659">
    <property type="entry name" value="Sigma3 and sigma4 domains of RNA polymerase sigma factors"/>
    <property type="match status" value="1"/>
</dbReference>
<dbReference type="EC" id="2.7.7.6" evidence="7"/>
<dbReference type="InterPro" id="IPR014284">
    <property type="entry name" value="RNA_pol_sigma-70_dom"/>
</dbReference>
<organism evidence="7 8">
    <name type="scientific">Noviluteimonas gilva</name>
    <dbReference type="NCBI Taxonomy" id="2682097"/>
    <lineage>
        <taxon>Bacteria</taxon>
        <taxon>Pseudomonadati</taxon>
        <taxon>Pseudomonadota</taxon>
        <taxon>Gammaproteobacteria</taxon>
        <taxon>Lysobacterales</taxon>
        <taxon>Lysobacteraceae</taxon>
        <taxon>Noviluteimonas</taxon>
    </lineage>
</organism>
<dbReference type="InterPro" id="IPR039425">
    <property type="entry name" value="RNA_pol_sigma-70-like"/>
</dbReference>
<dbReference type="GO" id="GO:0006352">
    <property type="term" value="P:DNA-templated transcription initiation"/>
    <property type="evidence" value="ECO:0007669"/>
    <property type="project" value="InterPro"/>
</dbReference>
<dbReference type="InterPro" id="IPR013324">
    <property type="entry name" value="RNA_pol_sigma_r3/r4-like"/>
</dbReference>
<evidence type="ECO:0000256" key="2">
    <source>
        <dbReference type="ARBA" id="ARBA00023015"/>
    </source>
</evidence>
<accession>A0A7C9LGD9</accession>
<reference evidence="7 8" key="1">
    <citation type="submission" date="2019-12" db="EMBL/GenBank/DDBJ databases">
        <authorList>
            <person name="Xu J."/>
        </authorList>
    </citation>
    <scope>NUCLEOTIDE SEQUENCE [LARGE SCALE GENOMIC DNA]</scope>
    <source>
        <strain evidence="7 8">HX-5-24</strain>
    </source>
</reference>
<proteinExistence type="inferred from homology"/>
<dbReference type="NCBIfam" id="TIGR02937">
    <property type="entry name" value="sigma70-ECF"/>
    <property type="match status" value="1"/>
</dbReference>
<keyword evidence="8" id="KW-1185">Reference proteome</keyword>
<evidence type="ECO:0000256" key="4">
    <source>
        <dbReference type="ARBA" id="ARBA00023163"/>
    </source>
</evidence>
<dbReference type="SUPFAM" id="SSF88946">
    <property type="entry name" value="Sigma2 domain of RNA polymerase sigma factors"/>
    <property type="match status" value="1"/>
</dbReference>
<sequence length="203" mass="23196">MFLRVTDAPDDPMTAFTAVDAPARTAQAPRTLDAFLDGISARAFRFAEMGLRHRDDALDVVQDAMLKMLGYADKPPEEWTPLFWSVLRSRIVDAQRRRSFRLRWLRPQSTHNDDDPIDWTELSPTLDPDSDPSRKHDNREAYARIAQAVRALPTRQREAFTLRVIEELDVATTARVMGCSEGSVKTHLFRAREALQAQLEEFA</sequence>
<dbReference type="InterPro" id="IPR036388">
    <property type="entry name" value="WH-like_DNA-bd_sf"/>
</dbReference>
<dbReference type="NCBIfam" id="NF006550">
    <property type="entry name" value="PRK09047.1"/>
    <property type="match status" value="1"/>
</dbReference>
<keyword evidence="3" id="KW-0731">Sigma factor</keyword>
<evidence type="ECO:0000313" key="7">
    <source>
        <dbReference type="EMBL" id="MUV13901.1"/>
    </source>
</evidence>
<dbReference type="PANTHER" id="PTHR43133:SF64">
    <property type="entry name" value="ECF SIGMA FACTOR"/>
    <property type="match status" value="1"/>
</dbReference>
<name>A0A7C9LGD9_9GAMM</name>
<dbReference type="CDD" id="cd06171">
    <property type="entry name" value="Sigma70_r4"/>
    <property type="match status" value="1"/>
</dbReference>
<comment type="caution">
    <text evidence="7">The sequence shown here is derived from an EMBL/GenBank/DDBJ whole genome shotgun (WGS) entry which is preliminary data.</text>
</comment>
<feature type="domain" description="RNA polymerase sigma factor 70 region 4 type 2" evidence="6">
    <location>
        <begin position="144"/>
        <end position="195"/>
    </location>
</feature>
<keyword evidence="7" id="KW-0808">Transferase</keyword>
<evidence type="ECO:0000256" key="5">
    <source>
        <dbReference type="SAM" id="MobiDB-lite"/>
    </source>
</evidence>
<keyword evidence="7" id="KW-0548">Nucleotidyltransferase</keyword>
<keyword evidence="4" id="KW-0804">Transcription</keyword>
<dbReference type="Pfam" id="PF08281">
    <property type="entry name" value="Sigma70_r4_2"/>
    <property type="match status" value="1"/>
</dbReference>
<dbReference type="PANTHER" id="PTHR43133">
    <property type="entry name" value="RNA POLYMERASE ECF-TYPE SIGMA FACTO"/>
    <property type="match status" value="1"/>
</dbReference>
<dbReference type="Gene3D" id="1.10.10.10">
    <property type="entry name" value="Winged helix-like DNA-binding domain superfamily/Winged helix DNA-binding domain"/>
    <property type="match status" value="1"/>
</dbReference>
<evidence type="ECO:0000256" key="1">
    <source>
        <dbReference type="ARBA" id="ARBA00010641"/>
    </source>
</evidence>
<dbReference type="GO" id="GO:0003899">
    <property type="term" value="F:DNA-directed RNA polymerase activity"/>
    <property type="evidence" value="ECO:0007669"/>
    <property type="project" value="UniProtKB-EC"/>
</dbReference>
<feature type="region of interest" description="Disordered" evidence="5">
    <location>
        <begin position="113"/>
        <end position="137"/>
    </location>
</feature>
<dbReference type="Proteomes" id="UP000479692">
    <property type="component" value="Unassembled WGS sequence"/>
</dbReference>
<dbReference type="GO" id="GO:0003677">
    <property type="term" value="F:DNA binding"/>
    <property type="evidence" value="ECO:0007669"/>
    <property type="project" value="InterPro"/>
</dbReference>
<gene>
    <name evidence="7" type="ORF">GN331_06710</name>
</gene>
<protein>
    <submittedName>
        <fullName evidence="7">RNA polymerase sigma factor</fullName>
        <ecNumber evidence="7">2.7.7.6</ecNumber>
    </submittedName>
</protein>
<comment type="similarity">
    <text evidence="1">Belongs to the sigma-70 factor family. ECF subfamily.</text>
</comment>